<dbReference type="InterPro" id="IPR022283">
    <property type="entry name" value="PRTRC_protein-F"/>
</dbReference>
<keyword evidence="2" id="KW-1185">Reference proteome</keyword>
<sequence length="348" mass="38205">MSFSPIALPSLTDIPGVYTISSGESLTYPLARSLLESGVIEAEDVARRPRSELALATTALTRRWNRITHGMHLFDWNLQLEQALDGYFPDSLKRTDQLWAMVQTTNGPISCPQVCVGGAITVLEQLREGLGQTLLAALYDACSMLPTICTPAYALGIAQYTYWYGESDESVAIEEAMSLHDCQSREELIETFDFFTRDKFFRGMPEWAASPKRVLSRAQVKRAAGRDEFAAEVVAAMDTVWNIARFYGPFADVGTGGAGLDAIDLALVVRWTEDDVVGRVVDDFLQYIADGEFLSAASATPLAIVGGDIATWLKQMEATALLAKAVEHLLGILGREEYQAKTLVRVFA</sequence>
<evidence type="ECO:0008006" key="3">
    <source>
        <dbReference type="Google" id="ProtNLM"/>
    </source>
</evidence>
<evidence type="ECO:0000313" key="1">
    <source>
        <dbReference type="EMBL" id="GGC57556.1"/>
    </source>
</evidence>
<dbReference type="Proteomes" id="UP000602004">
    <property type="component" value="Unassembled WGS sequence"/>
</dbReference>
<dbReference type="RefSeq" id="WP_115776956.1">
    <property type="nucleotide sequence ID" value="NZ_BMHL01000010.1"/>
</dbReference>
<organism evidence="1 2">
    <name type="scientific">Paraburkholderia caffeinilytica</name>
    <dbReference type="NCBI Taxonomy" id="1761016"/>
    <lineage>
        <taxon>Bacteria</taxon>
        <taxon>Pseudomonadati</taxon>
        <taxon>Pseudomonadota</taxon>
        <taxon>Betaproteobacteria</taxon>
        <taxon>Burkholderiales</taxon>
        <taxon>Burkholderiaceae</taxon>
        <taxon>Paraburkholderia</taxon>
    </lineage>
</organism>
<comment type="caution">
    <text evidence="1">The sequence shown here is derived from an EMBL/GenBank/DDBJ whole genome shotgun (WGS) entry which is preliminary data.</text>
</comment>
<dbReference type="NCBIfam" id="TIGR03742">
    <property type="entry name" value="PRTRC_F"/>
    <property type="match status" value="1"/>
</dbReference>
<evidence type="ECO:0000313" key="2">
    <source>
        <dbReference type="Proteomes" id="UP000602004"/>
    </source>
</evidence>
<proteinExistence type="predicted"/>
<reference evidence="2" key="1">
    <citation type="journal article" date="2019" name="Int. J. Syst. Evol. Microbiol.">
        <title>The Global Catalogue of Microorganisms (GCM) 10K type strain sequencing project: providing services to taxonomists for standard genome sequencing and annotation.</title>
        <authorList>
            <consortium name="The Broad Institute Genomics Platform"/>
            <consortium name="The Broad Institute Genome Sequencing Center for Infectious Disease"/>
            <person name="Wu L."/>
            <person name="Ma J."/>
        </authorList>
    </citation>
    <scope>NUCLEOTIDE SEQUENCE [LARGE SCALE GENOMIC DNA]</scope>
    <source>
        <strain evidence="2">CGMCC 1.15103</strain>
    </source>
</reference>
<protein>
    <recommendedName>
        <fullName evidence="3">PRTRC system protein F</fullName>
    </recommendedName>
</protein>
<dbReference type="EMBL" id="BMHL01000010">
    <property type="protein sequence ID" value="GGC57556.1"/>
    <property type="molecule type" value="Genomic_DNA"/>
</dbReference>
<accession>A0ABQ1N839</accession>
<name>A0ABQ1N839_9BURK</name>
<gene>
    <name evidence="1" type="ORF">GCM10011400_51520</name>
</gene>